<evidence type="ECO:0000256" key="8">
    <source>
        <dbReference type="ARBA" id="ARBA00023224"/>
    </source>
</evidence>
<keyword evidence="5 11" id="KW-0812">Transmembrane</keyword>
<dbReference type="InterPro" id="IPR003660">
    <property type="entry name" value="HAMP_dom"/>
</dbReference>
<evidence type="ECO:0000256" key="10">
    <source>
        <dbReference type="PROSITE-ProRule" id="PRU00284"/>
    </source>
</evidence>
<dbReference type="CDD" id="cd12912">
    <property type="entry name" value="PDC2_MCP_like"/>
    <property type="match status" value="1"/>
</dbReference>
<evidence type="ECO:0000256" key="4">
    <source>
        <dbReference type="ARBA" id="ARBA00022500"/>
    </source>
</evidence>
<dbReference type="CDD" id="cd12913">
    <property type="entry name" value="PDC1_MCP_like"/>
    <property type="match status" value="1"/>
</dbReference>
<comment type="similarity">
    <text evidence="9">Belongs to the methyl-accepting chemotaxis (MCP) protein family.</text>
</comment>
<comment type="subcellular location">
    <subcellularLocation>
        <location evidence="1">Cell membrane</location>
        <topology evidence="1">Multi-pass membrane protein</topology>
    </subcellularLocation>
</comment>
<evidence type="ECO:0000256" key="5">
    <source>
        <dbReference type="ARBA" id="ARBA00022692"/>
    </source>
</evidence>
<dbReference type="CDD" id="cd06225">
    <property type="entry name" value="HAMP"/>
    <property type="match status" value="1"/>
</dbReference>
<dbReference type="Pfam" id="PF02743">
    <property type="entry name" value="dCache_1"/>
    <property type="match status" value="1"/>
</dbReference>
<reference evidence="14 15" key="1">
    <citation type="submission" date="2024-06" db="EMBL/GenBank/DDBJ databases">
        <title>Sorghum-associated microbial communities from plants grown in Nebraska, USA.</title>
        <authorList>
            <person name="Schachtman D."/>
        </authorList>
    </citation>
    <scope>NUCLEOTIDE SEQUENCE [LARGE SCALE GENOMIC DNA]</scope>
    <source>
        <strain evidence="14 15">1288</strain>
    </source>
</reference>
<evidence type="ECO:0000256" key="1">
    <source>
        <dbReference type="ARBA" id="ARBA00004651"/>
    </source>
</evidence>
<keyword evidence="7 11" id="KW-0472">Membrane</keyword>
<keyword evidence="4" id="KW-0145">Chemotaxis</keyword>
<evidence type="ECO:0000256" key="3">
    <source>
        <dbReference type="ARBA" id="ARBA00022481"/>
    </source>
</evidence>
<dbReference type="Gene3D" id="3.30.450.20">
    <property type="entry name" value="PAS domain"/>
    <property type="match status" value="2"/>
</dbReference>
<evidence type="ECO:0000259" key="12">
    <source>
        <dbReference type="PROSITE" id="PS50111"/>
    </source>
</evidence>
<feature type="transmembrane region" description="Helical" evidence="11">
    <location>
        <begin position="9"/>
        <end position="27"/>
    </location>
</feature>
<dbReference type="InterPro" id="IPR004089">
    <property type="entry name" value="MCPsignal_dom"/>
</dbReference>
<evidence type="ECO:0000259" key="13">
    <source>
        <dbReference type="PROSITE" id="PS50885"/>
    </source>
</evidence>
<dbReference type="SUPFAM" id="SSF103190">
    <property type="entry name" value="Sensory domain-like"/>
    <property type="match status" value="1"/>
</dbReference>
<keyword evidence="6 11" id="KW-1133">Transmembrane helix</keyword>
<name>A0ABV2K712_SPOPS</name>
<dbReference type="SMART" id="SM00304">
    <property type="entry name" value="HAMP"/>
    <property type="match status" value="1"/>
</dbReference>
<feature type="transmembrane region" description="Helical" evidence="11">
    <location>
        <begin position="288"/>
        <end position="307"/>
    </location>
</feature>
<keyword evidence="15" id="KW-1185">Reference proteome</keyword>
<keyword evidence="8 10" id="KW-0807">Transducer</keyword>
<comment type="caution">
    <text evidence="14">The sequence shown here is derived from an EMBL/GenBank/DDBJ whole genome shotgun (WGS) entry which is preliminary data.</text>
</comment>
<keyword evidence="2" id="KW-1003">Cell membrane</keyword>
<gene>
    <name evidence="14" type="ORF">ABIC55_000902</name>
</gene>
<protein>
    <submittedName>
        <fullName evidence="14">Methyl-accepting chemotaxis protein</fullName>
    </submittedName>
</protein>
<dbReference type="InterPro" id="IPR033479">
    <property type="entry name" value="dCache_1"/>
</dbReference>
<accession>A0ABV2K712</accession>
<dbReference type="PANTHER" id="PTHR32089:SF114">
    <property type="entry name" value="METHYL-ACCEPTING CHEMOTAXIS PROTEIN MCPB"/>
    <property type="match status" value="1"/>
</dbReference>
<sequence>MFKSIRTKIIMTVMVLFLIGVSTMTFISNTIVKNNTEESIIESSGALTNEMGYAIENFLGQYEKGIAQLSTSPTVTGFTLPEEDATATNSISVLEAELESFLGFYEDTTSVYLTLPTKEIMIMPNADLGADFDPTTRDWYKNAVEHPDVVQWSSPFIDSATGELVIAASKAVLSNGKLIGVMGLDIQLGALTDKIASSDVGYKGYPMLLDTEGIVLAHPESQGADYMDQPFIADMYKGGNEKGAIHYDYESNSYINVYSTIPKFGWKIAAVYDEKNINAAANNLRTSMIVVALVTLLVIFAALYFIISHTIKPLGQLKSLMDSVSQGDLTVRSEVKTNDEIGELGDNFNIMIDNMNAIITVVNGSAMNVRTSSESLSAVAEETNASGEEVAHAVTEIAHGALKSAEDAEIVTEKAYLLGQQINEITTKAVVMSDIATKAGDMNTSGQGQMQELKLSFNDWETNLQSMSEVIGTLEGKVNAIGGVMETITQISSQTNLLALNASIEAARAGEHGKGFAVVADEVRKLAEQSARSTEEVKVTVQELQMESRLVSEQMNETRENFQRQGTVVHDTEITFGEISTLMSDMQDSIDAVYEEIQKVATHKDDVAETIQTMAATSQETAAACEEVSASTDEQLRAIQSVTDAAETLTELSEELSLAVNRFKV</sequence>
<feature type="domain" description="Methyl-accepting transducer" evidence="12">
    <location>
        <begin position="379"/>
        <end position="629"/>
    </location>
</feature>
<evidence type="ECO:0000256" key="9">
    <source>
        <dbReference type="ARBA" id="ARBA00029447"/>
    </source>
</evidence>
<evidence type="ECO:0000256" key="6">
    <source>
        <dbReference type="ARBA" id="ARBA00022989"/>
    </source>
</evidence>
<dbReference type="PROSITE" id="PS50885">
    <property type="entry name" value="HAMP"/>
    <property type="match status" value="1"/>
</dbReference>
<evidence type="ECO:0000256" key="2">
    <source>
        <dbReference type="ARBA" id="ARBA00022475"/>
    </source>
</evidence>
<dbReference type="PANTHER" id="PTHR32089">
    <property type="entry name" value="METHYL-ACCEPTING CHEMOTAXIS PROTEIN MCPB"/>
    <property type="match status" value="1"/>
</dbReference>
<organism evidence="14 15">
    <name type="scientific">Sporosarcina psychrophila</name>
    <name type="common">Bacillus psychrophilus</name>
    <dbReference type="NCBI Taxonomy" id="1476"/>
    <lineage>
        <taxon>Bacteria</taxon>
        <taxon>Bacillati</taxon>
        <taxon>Bacillota</taxon>
        <taxon>Bacilli</taxon>
        <taxon>Bacillales</taxon>
        <taxon>Caryophanaceae</taxon>
        <taxon>Sporosarcina</taxon>
    </lineage>
</organism>
<feature type="domain" description="HAMP" evidence="13">
    <location>
        <begin position="308"/>
        <end position="360"/>
    </location>
</feature>
<dbReference type="SMART" id="SM00283">
    <property type="entry name" value="MA"/>
    <property type="match status" value="1"/>
</dbReference>
<keyword evidence="3" id="KW-0488">Methylation</keyword>
<evidence type="ECO:0000313" key="14">
    <source>
        <dbReference type="EMBL" id="MET3655818.1"/>
    </source>
</evidence>
<dbReference type="Proteomes" id="UP001549104">
    <property type="component" value="Unassembled WGS sequence"/>
</dbReference>
<evidence type="ECO:0000256" key="11">
    <source>
        <dbReference type="SAM" id="Phobius"/>
    </source>
</evidence>
<evidence type="ECO:0000256" key="7">
    <source>
        <dbReference type="ARBA" id="ARBA00023136"/>
    </source>
</evidence>
<dbReference type="Pfam" id="PF00672">
    <property type="entry name" value="HAMP"/>
    <property type="match status" value="1"/>
</dbReference>
<proteinExistence type="inferred from homology"/>
<dbReference type="EMBL" id="JBEPME010000001">
    <property type="protein sequence ID" value="MET3655818.1"/>
    <property type="molecule type" value="Genomic_DNA"/>
</dbReference>
<dbReference type="PROSITE" id="PS50111">
    <property type="entry name" value="CHEMOTAXIS_TRANSDUC_2"/>
    <property type="match status" value="1"/>
</dbReference>
<dbReference type="Pfam" id="PF00015">
    <property type="entry name" value="MCPsignal"/>
    <property type="match status" value="1"/>
</dbReference>
<dbReference type="InterPro" id="IPR029151">
    <property type="entry name" value="Sensor-like_sf"/>
</dbReference>
<dbReference type="RefSeq" id="WP_354312322.1">
    <property type="nucleotide sequence ID" value="NZ_JBEPME010000001.1"/>
</dbReference>
<dbReference type="Gene3D" id="1.10.287.950">
    <property type="entry name" value="Methyl-accepting chemotaxis protein"/>
    <property type="match status" value="1"/>
</dbReference>
<dbReference type="SUPFAM" id="SSF58104">
    <property type="entry name" value="Methyl-accepting chemotaxis protein (MCP) signaling domain"/>
    <property type="match status" value="1"/>
</dbReference>
<evidence type="ECO:0000313" key="15">
    <source>
        <dbReference type="Proteomes" id="UP001549104"/>
    </source>
</evidence>